<proteinExistence type="predicted"/>
<dbReference type="Proteomes" id="UP000595278">
    <property type="component" value="Chromosome"/>
</dbReference>
<dbReference type="KEGG" id="eaz:JHT90_11640"/>
<name>A0A974NE73_9GAMM</name>
<organism evidence="1 2">
    <name type="scientific">Entomomonas asaccharolytica</name>
    <dbReference type="NCBI Taxonomy" id="2785331"/>
    <lineage>
        <taxon>Bacteria</taxon>
        <taxon>Pseudomonadati</taxon>
        <taxon>Pseudomonadota</taxon>
        <taxon>Gammaproteobacteria</taxon>
        <taxon>Pseudomonadales</taxon>
        <taxon>Pseudomonadaceae</taxon>
        <taxon>Entomomonas</taxon>
    </lineage>
</organism>
<evidence type="ECO:0000313" key="1">
    <source>
        <dbReference type="EMBL" id="QQP85033.1"/>
    </source>
</evidence>
<dbReference type="EMBL" id="CP067393">
    <property type="protein sequence ID" value="QQP85033.1"/>
    <property type="molecule type" value="Genomic_DNA"/>
</dbReference>
<dbReference type="RefSeq" id="WP_201091125.1">
    <property type="nucleotide sequence ID" value="NZ_CP067393.1"/>
</dbReference>
<sequence>MATKHGTAFAFALEAAQNAEICLNDKDLEFFLCSVIDGEKVYIEFGGNINNNIINGLESFLAKLKEKKDTTGIYSYSTEAEETLKEIASGLI</sequence>
<keyword evidence="2" id="KW-1185">Reference proteome</keyword>
<gene>
    <name evidence="1" type="ORF">JHT90_11640</name>
</gene>
<protein>
    <submittedName>
        <fullName evidence="1">Uncharacterized protein</fullName>
    </submittedName>
</protein>
<dbReference type="AlphaFoldDB" id="A0A974NE73"/>
<reference evidence="1 2" key="1">
    <citation type="submission" date="2021-01" db="EMBL/GenBank/DDBJ databases">
        <title>Entomomonas sp. F2A isolated from a house cricket (Acheta domesticus).</title>
        <authorList>
            <person name="Spergser J."/>
            <person name="Busse H.-J."/>
        </authorList>
    </citation>
    <scope>NUCLEOTIDE SEQUENCE [LARGE SCALE GENOMIC DNA]</scope>
    <source>
        <strain evidence="1 2">F2A</strain>
    </source>
</reference>
<accession>A0A974NE73</accession>
<evidence type="ECO:0000313" key="2">
    <source>
        <dbReference type="Proteomes" id="UP000595278"/>
    </source>
</evidence>